<dbReference type="AlphaFoldDB" id="A0A0X8JDW5"/>
<accession>A0A0X8JDW5</accession>
<protein>
    <recommendedName>
        <fullName evidence="1">Glutamine amidotransferase domain-containing protein</fullName>
    </recommendedName>
</protein>
<dbReference type="InterPro" id="IPR044992">
    <property type="entry name" value="ChyE-like"/>
</dbReference>
<dbReference type="GO" id="GO:0005829">
    <property type="term" value="C:cytosol"/>
    <property type="evidence" value="ECO:0007669"/>
    <property type="project" value="TreeGrafter"/>
</dbReference>
<dbReference type="CDD" id="cd01741">
    <property type="entry name" value="GATase1_1"/>
    <property type="match status" value="1"/>
</dbReference>
<organism evidence="2 3">
    <name type="scientific">Actinomyces radicidentis</name>
    <dbReference type="NCBI Taxonomy" id="111015"/>
    <lineage>
        <taxon>Bacteria</taxon>
        <taxon>Bacillati</taxon>
        <taxon>Actinomycetota</taxon>
        <taxon>Actinomycetes</taxon>
        <taxon>Actinomycetales</taxon>
        <taxon>Actinomycetaceae</taxon>
        <taxon>Actinomyces</taxon>
    </lineage>
</organism>
<sequence length="260" mass="26406">MSADGTGSTAGAARPAPARRALAIRHVGSEDLGLAAPVLAEHGLDVTYWDAGVDPTADLAPASAGGISDDVDLLVVLGGPIGVGQTDLYPYLGGEISAVRRRLALGRPVLGVCLGAQVIATAIGGGVEPGAPEIGWGPVSLSLAGREGLLAPIDGLPVLHWHGDRVLLPEPNGTAPAPEVLASSPTTPVQAFAVGAGLGLQFHIEADPALIERWLIANVGELTGNGIDPRTIREDTARLGEELVPAGQRVISDWLESVGL</sequence>
<keyword evidence="3" id="KW-1185">Reference proteome</keyword>
<dbReference type="Proteomes" id="UP000065220">
    <property type="component" value="Chromosome"/>
</dbReference>
<gene>
    <name evidence="2" type="ORF">AXF14_03305</name>
</gene>
<name>A0A0X8JDW5_ACTRD</name>
<dbReference type="InterPro" id="IPR017926">
    <property type="entry name" value="GATASE"/>
</dbReference>
<dbReference type="Pfam" id="PF00117">
    <property type="entry name" value="GATase"/>
    <property type="match status" value="1"/>
</dbReference>
<evidence type="ECO:0000259" key="1">
    <source>
        <dbReference type="Pfam" id="PF00117"/>
    </source>
</evidence>
<dbReference type="STRING" id="111015.AXF14_03305"/>
<proteinExistence type="predicted"/>
<reference evidence="3" key="1">
    <citation type="submission" date="2016-02" db="EMBL/GenBank/DDBJ databases">
        <authorList>
            <person name="Holder M.E."/>
            <person name="Ajami N.J."/>
            <person name="Petrosino J.F."/>
        </authorList>
    </citation>
    <scope>NUCLEOTIDE SEQUENCE [LARGE SCALE GENOMIC DNA]</scope>
    <source>
        <strain evidence="3">CCUG 36733</strain>
    </source>
</reference>
<dbReference type="EMBL" id="CP014228">
    <property type="protein sequence ID" value="AMD86804.1"/>
    <property type="molecule type" value="Genomic_DNA"/>
</dbReference>
<feature type="domain" description="Glutamine amidotransferase" evidence="1">
    <location>
        <begin position="68"/>
        <end position="209"/>
    </location>
</feature>
<dbReference type="OrthoDB" id="5196541at2"/>
<dbReference type="RefSeq" id="WP_067940823.1">
    <property type="nucleotide sequence ID" value="NZ_CP014228.1"/>
</dbReference>
<dbReference type="SUPFAM" id="SSF52317">
    <property type="entry name" value="Class I glutamine amidotransferase-like"/>
    <property type="match status" value="1"/>
</dbReference>
<dbReference type="KEGG" id="ard:AXF14_03305"/>
<dbReference type="PANTHER" id="PTHR42695">
    <property type="entry name" value="GLUTAMINE AMIDOTRANSFERASE YLR126C-RELATED"/>
    <property type="match status" value="1"/>
</dbReference>
<dbReference type="Gene3D" id="3.40.50.880">
    <property type="match status" value="1"/>
</dbReference>
<dbReference type="PROSITE" id="PS51273">
    <property type="entry name" value="GATASE_TYPE_1"/>
    <property type="match status" value="1"/>
</dbReference>
<dbReference type="PANTHER" id="PTHR42695:SF5">
    <property type="entry name" value="GLUTAMINE AMIDOTRANSFERASE YLR126C-RELATED"/>
    <property type="match status" value="1"/>
</dbReference>
<dbReference type="InterPro" id="IPR029062">
    <property type="entry name" value="Class_I_gatase-like"/>
</dbReference>
<evidence type="ECO:0000313" key="3">
    <source>
        <dbReference type="Proteomes" id="UP000065220"/>
    </source>
</evidence>
<evidence type="ECO:0000313" key="2">
    <source>
        <dbReference type="EMBL" id="AMD86804.1"/>
    </source>
</evidence>